<dbReference type="GeneID" id="63850571"/>
<name>A0A9P4GGU7_9PLEO</name>
<evidence type="ECO:0008006" key="4">
    <source>
        <dbReference type="Google" id="ProtNLM"/>
    </source>
</evidence>
<evidence type="ECO:0000256" key="1">
    <source>
        <dbReference type="SAM" id="MobiDB-lite"/>
    </source>
</evidence>
<gene>
    <name evidence="2" type="ORF">K460DRAFT_366188</name>
</gene>
<feature type="region of interest" description="Disordered" evidence="1">
    <location>
        <begin position="1"/>
        <end position="56"/>
    </location>
</feature>
<organism evidence="2 3">
    <name type="scientific">Cucurbitaria berberidis CBS 394.84</name>
    <dbReference type="NCBI Taxonomy" id="1168544"/>
    <lineage>
        <taxon>Eukaryota</taxon>
        <taxon>Fungi</taxon>
        <taxon>Dikarya</taxon>
        <taxon>Ascomycota</taxon>
        <taxon>Pezizomycotina</taxon>
        <taxon>Dothideomycetes</taxon>
        <taxon>Pleosporomycetidae</taxon>
        <taxon>Pleosporales</taxon>
        <taxon>Pleosporineae</taxon>
        <taxon>Cucurbitariaceae</taxon>
        <taxon>Cucurbitaria</taxon>
    </lineage>
</organism>
<dbReference type="EMBL" id="ML976616">
    <property type="protein sequence ID" value="KAF1845310.1"/>
    <property type="molecule type" value="Genomic_DNA"/>
</dbReference>
<protein>
    <recommendedName>
        <fullName evidence="4">2'-5' RNA ligase superfamily-domain-containing protein</fullName>
    </recommendedName>
</protein>
<dbReference type="Gene3D" id="3.90.1140.10">
    <property type="entry name" value="Cyclic phosphodiesterase"/>
    <property type="match status" value="1"/>
</dbReference>
<dbReference type="Pfam" id="PF13563">
    <property type="entry name" value="2_5_RNA_ligase2"/>
    <property type="match status" value="1"/>
</dbReference>
<dbReference type="SUPFAM" id="SSF55144">
    <property type="entry name" value="LigT-like"/>
    <property type="match status" value="1"/>
</dbReference>
<accession>A0A9P4GGU7</accession>
<feature type="compositionally biased region" description="Basic and acidic residues" evidence="1">
    <location>
        <begin position="27"/>
        <end position="39"/>
    </location>
</feature>
<comment type="caution">
    <text evidence="2">The sequence shown here is derived from an EMBL/GenBank/DDBJ whole genome shotgun (WGS) entry which is preliminary data.</text>
</comment>
<dbReference type="InterPro" id="IPR009097">
    <property type="entry name" value="Cyclic_Pdiesterase"/>
</dbReference>
<dbReference type="Proteomes" id="UP000800039">
    <property type="component" value="Unassembled WGS sequence"/>
</dbReference>
<dbReference type="RefSeq" id="XP_040787873.1">
    <property type="nucleotide sequence ID" value="XM_040933320.1"/>
</dbReference>
<dbReference type="OrthoDB" id="5364416at2759"/>
<reference evidence="2" key="1">
    <citation type="submission" date="2020-01" db="EMBL/GenBank/DDBJ databases">
        <authorList>
            <consortium name="DOE Joint Genome Institute"/>
            <person name="Haridas S."/>
            <person name="Albert R."/>
            <person name="Binder M."/>
            <person name="Bloem J."/>
            <person name="Labutti K."/>
            <person name="Salamov A."/>
            <person name="Andreopoulos B."/>
            <person name="Baker S.E."/>
            <person name="Barry K."/>
            <person name="Bills G."/>
            <person name="Bluhm B.H."/>
            <person name="Cannon C."/>
            <person name="Castanera R."/>
            <person name="Culley D.E."/>
            <person name="Daum C."/>
            <person name="Ezra D."/>
            <person name="Gonzalez J.B."/>
            <person name="Henrissat B."/>
            <person name="Kuo A."/>
            <person name="Liang C."/>
            <person name="Lipzen A."/>
            <person name="Lutzoni F."/>
            <person name="Magnuson J."/>
            <person name="Mondo S."/>
            <person name="Nolan M."/>
            <person name="Ohm R."/>
            <person name="Pangilinan J."/>
            <person name="Park H.-J."/>
            <person name="Ramirez L."/>
            <person name="Alfaro M."/>
            <person name="Sun H."/>
            <person name="Tritt A."/>
            <person name="Yoshinaga Y."/>
            <person name="Zwiers L.-H."/>
            <person name="Turgeon B.G."/>
            <person name="Goodwin S.B."/>
            <person name="Spatafora J.W."/>
            <person name="Crous P.W."/>
            <person name="Grigoriev I.V."/>
        </authorList>
    </citation>
    <scope>NUCLEOTIDE SEQUENCE</scope>
    <source>
        <strain evidence="2">CBS 394.84</strain>
    </source>
</reference>
<sequence length="247" mass="27924">MPQTYAAASSTPNGTLRQPQSQTRASSDSHLHPFLEDTKAAPSSGRSPRSEHRPNTANAGECVYVLTLKITGDLSRPMNELRERYFPQHLNRTPAHLTLFHALPHSQYELLEAGLSQTSSGMKTFLVSTGKPFRMRRGFGVNVDAGYQKMKHVHGQLRAQWLSFLSDQDAGRFQPHWTVMNKVDDKNKVDNAFDAVRNQLLERCQAGQAIGLDLWRYKWGKWEWANEYRFNSPRETPSKIAGSGIAE</sequence>
<proteinExistence type="predicted"/>
<dbReference type="AlphaFoldDB" id="A0A9P4GGU7"/>
<evidence type="ECO:0000313" key="2">
    <source>
        <dbReference type="EMBL" id="KAF1845310.1"/>
    </source>
</evidence>
<feature type="compositionally biased region" description="Polar residues" evidence="1">
    <location>
        <begin position="1"/>
        <end position="26"/>
    </location>
</feature>
<keyword evidence="3" id="KW-1185">Reference proteome</keyword>
<evidence type="ECO:0000313" key="3">
    <source>
        <dbReference type="Proteomes" id="UP000800039"/>
    </source>
</evidence>